<comment type="caution">
    <text evidence="2">The sequence shown here is derived from an EMBL/GenBank/DDBJ whole genome shotgun (WGS) entry which is preliminary data.</text>
</comment>
<evidence type="ECO:0000313" key="2">
    <source>
        <dbReference type="EMBL" id="MFC5368063.1"/>
    </source>
</evidence>
<accession>A0ABD5RDL6</accession>
<keyword evidence="1" id="KW-1133">Transmembrane helix</keyword>
<protein>
    <submittedName>
        <fullName evidence="2">Uncharacterized protein</fullName>
    </submittedName>
</protein>
<gene>
    <name evidence="2" type="ORF">ACFPJ5_14095</name>
</gene>
<proteinExistence type="predicted"/>
<feature type="transmembrane region" description="Helical" evidence="1">
    <location>
        <begin position="97"/>
        <end position="117"/>
    </location>
</feature>
<dbReference type="RefSeq" id="WP_227230300.1">
    <property type="nucleotide sequence ID" value="NZ_JAJCVJ010000002.1"/>
</dbReference>
<organism evidence="2 3">
    <name type="scientific">Salinirubrum litoreum</name>
    <dbReference type="NCBI Taxonomy" id="1126234"/>
    <lineage>
        <taxon>Archaea</taxon>
        <taxon>Methanobacteriati</taxon>
        <taxon>Methanobacteriota</taxon>
        <taxon>Stenosarchaea group</taxon>
        <taxon>Halobacteria</taxon>
        <taxon>Halobacteriales</taxon>
        <taxon>Haloferacaceae</taxon>
        <taxon>Salinirubrum</taxon>
    </lineage>
</organism>
<dbReference type="EMBL" id="JBHSKX010000002">
    <property type="protein sequence ID" value="MFC5368063.1"/>
    <property type="molecule type" value="Genomic_DNA"/>
</dbReference>
<dbReference type="AlphaFoldDB" id="A0ABD5RDL6"/>
<name>A0ABD5RDL6_9EURY</name>
<reference evidence="2 3" key="1">
    <citation type="journal article" date="2019" name="Int. J. Syst. Evol. Microbiol.">
        <title>The Global Catalogue of Microorganisms (GCM) 10K type strain sequencing project: providing services to taxonomists for standard genome sequencing and annotation.</title>
        <authorList>
            <consortium name="The Broad Institute Genomics Platform"/>
            <consortium name="The Broad Institute Genome Sequencing Center for Infectious Disease"/>
            <person name="Wu L."/>
            <person name="Ma J."/>
        </authorList>
    </citation>
    <scope>NUCLEOTIDE SEQUENCE [LARGE SCALE GENOMIC DNA]</scope>
    <source>
        <strain evidence="2 3">CGMCC 1.12237</strain>
    </source>
</reference>
<feature type="transmembrane region" description="Helical" evidence="1">
    <location>
        <begin position="189"/>
        <end position="207"/>
    </location>
</feature>
<sequence>MQLPDPTEFREVRRGLPVVAGVLLVVALALPMWTIYVSAVQYPDTTLTVNLYAYPRLTGDYAEMARLNKYVGFYYPDPVLVEPNFPVKDAAIDVPEWSLGPVAFLGVAATSLFVALAPTGRKLRRGLQAQVVGTAAVFGVLLADIQYRLWQAGHSLDPDAPMLGVSGFTPPLWGKYTVANITSYSRFGAGAYLTAVAVGSLAVAYYYRGEAVRFADLPGRLRERLAGLRGRAGQRGENTDRSTGG</sequence>
<evidence type="ECO:0000313" key="3">
    <source>
        <dbReference type="Proteomes" id="UP001596201"/>
    </source>
</evidence>
<feature type="transmembrane region" description="Helical" evidence="1">
    <location>
        <begin position="16"/>
        <end position="36"/>
    </location>
</feature>
<keyword evidence="1" id="KW-0472">Membrane</keyword>
<keyword evidence="3" id="KW-1185">Reference proteome</keyword>
<dbReference type="Proteomes" id="UP001596201">
    <property type="component" value="Unassembled WGS sequence"/>
</dbReference>
<keyword evidence="1" id="KW-0812">Transmembrane</keyword>
<evidence type="ECO:0000256" key="1">
    <source>
        <dbReference type="SAM" id="Phobius"/>
    </source>
</evidence>
<feature type="transmembrane region" description="Helical" evidence="1">
    <location>
        <begin position="129"/>
        <end position="149"/>
    </location>
</feature>